<evidence type="ECO:0000313" key="7">
    <source>
        <dbReference type="EMBL" id="MBI4725728.1"/>
    </source>
</evidence>
<accession>A0A933I9C0</accession>
<keyword evidence="6" id="KW-0411">Iron-sulfur</keyword>
<keyword evidence="4" id="KW-0479">Metal-binding</keyword>
<dbReference type="SFLD" id="SFLDS00029">
    <property type="entry name" value="Radical_SAM"/>
    <property type="match status" value="1"/>
</dbReference>
<dbReference type="PANTHER" id="PTHR43787:SF3">
    <property type="entry name" value="ARYLSULFATASE REGULATORY PROTEIN"/>
    <property type="match status" value="1"/>
</dbReference>
<dbReference type="InterPro" id="IPR007197">
    <property type="entry name" value="rSAM"/>
</dbReference>
<keyword evidence="5" id="KW-0408">Iron</keyword>
<proteinExistence type="predicted"/>
<dbReference type="InterPro" id="IPR058240">
    <property type="entry name" value="rSAM_sf"/>
</dbReference>
<name>A0A933I9C0_UNCT6</name>
<comment type="caution">
    <text evidence="7">The sequence shown here is derived from an EMBL/GenBank/DDBJ whole genome shotgun (WGS) entry which is preliminary data.</text>
</comment>
<dbReference type="Proteomes" id="UP000736328">
    <property type="component" value="Unassembled WGS sequence"/>
</dbReference>
<dbReference type="GO" id="GO:0046872">
    <property type="term" value="F:metal ion binding"/>
    <property type="evidence" value="ECO:0007669"/>
    <property type="project" value="UniProtKB-KW"/>
</dbReference>
<organism evidence="7 8">
    <name type="scientific">candidate division TA06 bacterium</name>
    <dbReference type="NCBI Taxonomy" id="2250710"/>
    <lineage>
        <taxon>Bacteria</taxon>
        <taxon>Bacteria division TA06</taxon>
    </lineage>
</organism>
<dbReference type="CDD" id="cd01335">
    <property type="entry name" value="Radical_SAM"/>
    <property type="match status" value="1"/>
</dbReference>
<dbReference type="GO" id="GO:0051539">
    <property type="term" value="F:4 iron, 4 sulfur cluster binding"/>
    <property type="evidence" value="ECO:0007669"/>
    <property type="project" value="UniProtKB-KW"/>
</dbReference>
<evidence type="ECO:0000256" key="4">
    <source>
        <dbReference type="ARBA" id="ARBA00022723"/>
    </source>
</evidence>
<dbReference type="PANTHER" id="PTHR43787">
    <property type="entry name" value="FEMO COFACTOR BIOSYNTHESIS PROTEIN NIFB-RELATED"/>
    <property type="match status" value="1"/>
</dbReference>
<dbReference type="SUPFAM" id="SSF102114">
    <property type="entry name" value="Radical SAM enzymes"/>
    <property type="match status" value="1"/>
</dbReference>
<comment type="cofactor">
    <cofactor evidence="1">
        <name>[4Fe-4S] cluster</name>
        <dbReference type="ChEBI" id="CHEBI:49883"/>
    </cofactor>
</comment>
<evidence type="ECO:0000256" key="3">
    <source>
        <dbReference type="ARBA" id="ARBA00022691"/>
    </source>
</evidence>
<dbReference type="NCBIfam" id="TIGR04085">
    <property type="entry name" value="rSAM_more_4Fe4S"/>
    <property type="match status" value="1"/>
</dbReference>
<dbReference type="AlphaFoldDB" id="A0A933I9C0"/>
<dbReference type="GO" id="GO:0003824">
    <property type="term" value="F:catalytic activity"/>
    <property type="evidence" value="ECO:0007669"/>
    <property type="project" value="InterPro"/>
</dbReference>
<reference evidence="7" key="1">
    <citation type="submission" date="2020-07" db="EMBL/GenBank/DDBJ databases">
        <title>Huge and variable diversity of episymbiotic CPR bacteria and DPANN archaea in groundwater ecosystems.</title>
        <authorList>
            <person name="He C.Y."/>
            <person name="Keren R."/>
            <person name="Whittaker M."/>
            <person name="Farag I.F."/>
            <person name="Doudna J."/>
            <person name="Cate J.H.D."/>
            <person name="Banfield J.F."/>
        </authorList>
    </citation>
    <scope>NUCLEOTIDE SEQUENCE</scope>
    <source>
        <strain evidence="7">NC_groundwater_1520_Pr4_B-0.1um_53_5</strain>
    </source>
</reference>
<evidence type="ECO:0000313" key="8">
    <source>
        <dbReference type="Proteomes" id="UP000736328"/>
    </source>
</evidence>
<evidence type="ECO:0000256" key="2">
    <source>
        <dbReference type="ARBA" id="ARBA00022485"/>
    </source>
</evidence>
<dbReference type="Gene3D" id="3.20.20.70">
    <property type="entry name" value="Aldolase class I"/>
    <property type="match status" value="2"/>
</dbReference>
<dbReference type="InterPro" id="IPR023885">
    <property type="entry name" value="4Fe4S-binding_SPASM_dom"/>
</dbReference>
<evidence type="ECO:0000256" key="6">
    <source>
        <dbReference type="ARBA" id="ARBA00023014"/>
    </source>
</evidence>
<protein>
    <submittedName>
        <fullName evidence="7">SPASM domain-containing protein</fullName>
    </submittedName>
</protein>
<evidence type="ECO:0000256" key="1">
    <source>
        <dbReference type="ARBA" id="ARBA00001966"/>
    </source>
</evidence>
<keyword evidence="2" id="KW-0004">4Fe-4S</keyword>
<gene>
    <name evidence="7" type="ORF">HY768_00630</name>
</gene>
<dbReference type="InterPro" id="IPR013785">
    <property type="entry name" value="Aldolase_TIM"/>
</dbReference>
<keyword evidence="3" id="KW-0949">S-adenosyl-L-methionine</keyword>
<sequence length="397" mass="44800">MKPSRYNHIIRRRGLPQMLYNCVRRSFLSLDQAQAAIYGGLQMPITRNLMNLKDPTVERTLQLLASGSFMVEEQADEILELELSSNLFRFSSGRLDLWIALTTRCDQNCPGCPYRENPRDLSPQALEAIKALVLQRPGLKDLSVTFWGGEPALAWPLALELKEWLDGTCRKLNARAVYSLITNGGPDHLPIMIKDRRHPPDRIYASLKAGEIVNDPSLQAVYLASLAGLAENRSKLPASAAVKIIPCQPSETLCRNLAGFCQSAPRFSDEETDVLKTLVSDGFEILNLPRPKPVCCQAADPQSFIVDAEGNIYKCWNDLGRPENRINKIMDDPFSPQLFRYLAWNPYRLQHCRICGLLPWCLGGCLAKPPDEDCGLWHYSRNDILKLLATEYEKRTK</sequence>
<dbReference type="EMBL" id="JACQXR010000008">
    <property type="protein sequence ID" value="MBI4725728.1"/>
    <property type="molecule type" value="Genomic_DNA"/>
</dbReference>
<evidence type="ECO:0000256" key="5">
    <source>
        <dbReference type="ARBA" id="ARBA00023004"/>
    </source>
</evidence>